<evidence type="ECO:0000256" key="2">
    <source>
        <dbReference type="ARBA" id="ARBA00010132"/>
    </source>
</evidence>
<evidence type="ECO:0000259" key="17">
    <source>
        <dbReference type="PROSITE" id="PS51194"/>
    </source>
</evidence>
<evidence type="ECO:0000256" key="11">
    <source>
        <dbReference type="ARBA" id="ARBA00047984"/>
    </source>
</evidence>
<dbReference type="FunFam" id="3.40.50.300:FF:000911">
    <property type="entry name" value="Nucleolar RNA helicase II"/>
    <property type="match status" value="1"/>
</dbReference>
<comment type="caution">
    <text evidence="18">The sequence shown here is derived from an EMBL/GenBank/DDBJ whole genome shotgun (WGS) entry which is preliminary data.</text>
</comment>
<evidence type="ECO:0000256" key="3">
    <source>
        <dbReference type="ARBA" id="ARBA00012552"/>
    </source>
</evidence>
<feature type="domain" description="CCHC-type" evidence="15">
    <location>
        <begin position="750"/>
        <end position="765"/>
    </location>
</feature>
<evidence type="ECO:0000256" key="5">
    <source>
        <dbReference type="ARBA" id="ARBA00022741"/>
    </source>
</evidence>
<evidence type="ECO:0000256" key="14">
    <source>
        <dbReference type="SAM" id="MobiDB-lite"/>
    </source>
</evidence>
<dbReference type="PROSITE" id="PS00039">
    <property type="entry name" value="DEAD_ATP_HELICASE"/>
    <property type="match status" value="1"/>
</dbReference>
<dbReference type="Gene3D" id="3.40.50.300">
    <property type="entry name" value="P-loop containing nucleotide triphosphate hydrolases"/>
    <property type="match status" value="2"/>
</dbReference>
<evidence type="ECO:0000256" key="8">
    <source>
        <dbReference type="ARBA" id="ARBA00022840"/>
    </source>
</evidence>
<dbReference type="InterPro" id="IPR050079">
    <property type="entry name" value="DEAD_box_RNA_helicase"/>
</dbReference>
<comment type="similarity">
    <text evidence="2">Belongs to the DEAD box helicase family. DDX4/VASA subfamily.</text>
</comment>
<feature type="domain" description="Helicase ATP-binding" evidence="16">
    <location>
        <begin position="150"/>
        <end position="326"/>
    </location>
</feature>
<dbReference type="InterPro" id="IPR001650">
    <property type="entry name" value="Helicase_C-like"/>
</dbReference>
<keyword evidence="10" id="KW-0809">Transit peptide</keyword>
<dbReference type="Pfam" id="PF08152">
    <property type="entry name" value="GUCT"/>
    <property type="match status" value="1"/>
</dbReference>
<dbReference type="GO" id="GO:0005524">
    <property type="term" value="F:ATP binding"/>
    <property type="evidence" value="ECO:0007669"/>
    <property type="project" value="UniProtKB-KW"/>
</dbReference>
<dbReference type="InterPro" id="IPR014001">
    <property type="entry name" value="Helicase_ATP-bd"/>
</dbReference>
<feature type="compositionally biased region" description="Gly residues" evidence="14">
    <location>
        <begin position="675"/>
        <end position="688"/>
    </location>
</feature>
<feature type="region of interest" description="Disordered" evidence="14">
    <location>
        <begin position="659"/>
        <end position="739"/>
    </location>
</feature>
<dbReference type="InterPro" id="IPR036875">
    <property type="entry name" value="Znf_CCHC_sf"/>
</dbReference>
<comment type="similarity">
    <text evidence="1">Belongs to the DEAD box helicase family. DDX21/DDX50 subfamily.</text>
</comment>
<organism evidence="18 19">
    <name type="scientific">Adiantum capillus-veneris</name>
    <name type="common">Maidenhair fern</name>
    <dbReference type="NCBI Taxonomy" id="13818"/>
    <lineage>
        <taxon>Eukaryota</taxon>
        <taxon>Viridiplantae</taxon>
        <taxon>Streptophyta</taxon>
        <taxon>Embryophyta</taxon>
        <taxon>Tracheophyta</taxon>
        <taxon>Polypodiopsida</taxon>
        <taxon>Polypodiidae</taxon>
        <taxon>Polypodiales</taxon>
        <taxon>Pteridineae</taxon>
        <taxon>Pteridaceae</taxon>
        <taxon>Vittarioideae</taxon>
        <taxon>Adiantum</taxon>
    </lineage>
</organism>
<keyword evidence="7 13" id="KW-0347">Helicase</keyword>
<keyword evidence="8 13" id="KW-0067">ATP-binding</keyword>
<feature type="compositionally biased region" description="Polar residues" evidence="14">
    <location>
        <begin position="698"/>
        <end position="716"/>
    </location>
</feature>
<evidence type="ECO:0000313" key="18">
    <source>
        <dbReference type="EMBL" id="KAI5083937.1"/>
    </source>
</evidence>
<dbReference type="PROSITE" id="PS51192">
    <property type="entry name" value="HELICASE_ATP_BIND_1"/>
    <property type="match status" value="1"/>
</dbReference>
<dbReference type="OrthoDB" id="4255at2759"/>
<keyword evidence="12" id="KW-0862">Zinc</keyword>
<dbReference type="AlphaFoldDB" id="A0A9D4VEH1"/>
<dbReference type="GO" id="GO:0016787">
    <property type="term" value="F:hydrolase activity"/>
    <property type="evidence" value="ECO:0007669"/>
    <property type="project" value="UniProtKB-KW"/>
</dbReference>
<evidence type="ECO:0000313" key="19">
    <source>
        <dbReference type="Proteomes" id="UP000886520"/>
    </source>
</evidence>
<evidence type="ECO:0000256" key="12">
    <source>
        <dbReference type="PROSITE-ProRule" id="PRU00047"/>
    </source>
</evidence>
<dbReference type="Pfam" id="PF00098">
    <property type="entry name" value="zf-CCHC"/>
    <property type="match status" value="1"/>
</dbReference>
<dbReference type="Proteomes" id="UP000886520">
    <property type="component" value="Chromosome 1"/>
</dbReference>
<name>A0A9D4VEH1_ADICA</name>
<dbReference type="GO" id="GO:0008270">
    <property type="term" value="F:zinc ion binding"/>
    <property type="evidence" value="ECO:0007669"/>
    <property type="project" value="UniProtKB-KW"/>
</dbReference>
<dbReference type="EMBL" id="JABFUD020000001">
    <property type="protein sequence ID" value="KAI5083937.1"/>
    <property type="molecule type" value="Genomic_DNA"/>
</dbReference>
<dbReference type="CDD" id="cd00268">
    <property type="entry name" value="DEADc"/>
    <property type="match status" value="1"/>
</dbReference>
<dbReference type="PANTHER" id="PTHR47959">
    <property type="entry name" value="ATP-DEPENDENT RNA HELICASE RHLE-RELATED"/>
    <property type="match status" value="1"/>
</dbReference>
<evidence type="ECO:0000256" key="4">
    <source>
        <dbReference type="ARBA" id="ARBA00022528"/>
    </source>
</evidence>
<keyword evidence="6 13" id="KW-0378">Hydrolase</keyword>
<dbReference type="InterPro" id="IPR000629">
    <property type="entry name" value="RNA-helicase_DEAD-box_CS"/>
</dbReference>
<gene>
    <name evidence="18" type="ORF">GOP47_0000106</name>
</gene>
<feature type="domain" description="Helicase C-terminal" evidence="17">
    <location>
        <begin position="355"/>
        <end position="500"/>
    </location>
</feature>
<dbReference type="Pfam" id="PF26142">
    <property type="entry name" value="DD_DDX21-DDX50"/>
    <property type="match status" value="1"/>
</dbReference>
<dbReference type="SUPFAM" id="SSF57756">
    <property type="entry name" value="Retrovirus zinc finger-like domains"/>
    <property type="match status" value="1"/>
</dbReference>
<keyword evidence="5 13" id="KW-0547">Nucleotide-binding</keyword>
<keyword evidence="12" id="KW-0479">Metal-binding</keyword>
<evidence type="ECO:0000259" key="16">
    <source>
        <dbReference type="PROSITE" id="PS51192"/>
    </source>
</evidence>
<dbReference type="CDD" id="cd18787">
    <property type="entry name" value="SF2_C_DEAD"/>
    <property type="match status" value="1"/>
</dbReference>
<dbReference type="EC" id="3.6.4.13" evidence="3"/>
<evidence type="ECO:0000256" key="7">
    <source>
        <dbReference type="ARBA" id="ARBA00022806"/>
    </source>
</evidence>
<evidence type="ECO:0000256" key="1">
    <source>
        <dbReference type="ARBA" id="ARBA00006517"/>
    </source>
</evidence>
<keyword evidence="4" id="KW-0150">Chloroplast</keyword>
<keyword evidence="4" id="KW-0934">Plastid</keyword>
<dbReference type="SMART" id="SM00343">
    <property type="entry name" value="ZnF_C2HC"/>
    <property type="match status" value="1"/>
</dbReference>
<keyword evidence="9" id="KW-0694">RNA-binding</keyword>
<dbReference type="InterPro" id="IPR027417">
    <property type="entry name" value="P-loop_NTPase"/>
</dbReference>
<dbReference type="GO" id="GO:0005829">
    <property type="term" value="C:cytosol"/>
    <property type="evidence" value="ECO:0007669"/>
    <property type="project" value="TreeGrafter"/>
</dbReference>
<dbReference type="SMART" id="SM00490">
    <property type="entry name" value="HELICc"/>
    <property type="match status" value="1"/>
</dbReference>
<feature type="compositionally biased region" description="Gly residues" evidence="14">
    <location>
        <begin position="723"/>
        <end position="739"/>
    </location>
</feature>
<dbReference type="InterPro" id="IPR059027">
    <property type="entry name" value="DD_DDX21-DDX50"/>
</dbReference>
<accession>A0A9D4VEH1</accession>
<dbReference type="GO" id="GO:0003723">
    <property type="term" value="F:RNA binding"/>
    <property type="evidence" value="ECO:0007669"/>
    <property type="project" value="UniProtKB-KW"/>
</dbReference>
<dbReference type="SUPFAM" id="SSF52540">
    <property type="entry name" value="P-loop containing nucleoside triphosphate hydrolases"/>
    <property type="match status" value="1"/>
</dbReference>
<sequence length="772" mass="82231">MASAKNSQTLARRAILHVRTRSVGVVGAPQIASTDTSSAGPSSSSSIETPNCVFGTRRMLHYHRCQSTRQLNNYNQGLHSWASAQASASPAFAADPFDSEDLSKNASETASNVAGGEGVEIAKLPISPLLINGLAKRGITSLFPIQRAVLEPTLKGHDIIARAKTGTGKTLAFGIPILDRVLKENEKRTRGYGRAPLAVILAPTRELAKQVETELKESAPSAEIVCVYGGVSLDAQVRQVQKGVDIAVGTPGRMIDLLDRGALNLREVQYFVLDEADRMLAVGFEEAVEKILQHLPPQKQSLLFSATVPDWVRKLAGKYLKNHIIVDLVGDNDEKLAEGIKVYSISTTPGTRRFMLSDLITVYGKGRKAIVFTQTKKEADEVSSFLCSKLGCEALHGDISQHQREKTLKSFRDGRLSVLVATDVAARGLDISNVDLVVHYDVANDTETFVHRSGRTGRAGKQGTAILMYMEQQRRTLDSLERELGCKFEGLDPPGLEDVIGSSAHQAINKLKNVSQKTRDIFVSAAEKLYAEEGAGAFAAALACLCGCTELPTARSLISYEHGFMTLQVTRPGGSPIASAEAVTQFVSQAFPSAASSIGKIRMLSDSQVPGAVFDLPENMARSLLSMTIGTGEVLEAPKKLPRIVEDVFRSGGFGGGFGRGFAPRSSPGRFSSGGFSGGGNWSSGSSGGSDWSSRPSYGNNNWSNRSPTGSDNSNWSSRPSFGSGGNSGSGGFGGSGNGTSAGSSLFSGKCLRCGQPGHRISDCPVKWNPPR</sequence>
<reference evidence="18" key="1">
    <citation type="submission" date="2021-01" db="EMBL/GenBank/DDBJ databases">
        <title>Adiantum capillus-veneris genome.</title>
        <authorList>
            <person name="Fang Y."/>
            <person name="Liao Q."/>
        </authorList>
    </citation>
    <scope>NUCLEOTIDE SEQUENCE</scope>
    <source>
        <strain evidence="18">H3</strain>
        <tissue evidence="18">Leaf</tissue>
    </source>
</reference>
<keyword evidence="19" id="KW-1185">Reference proteome</keyword>
<dbReference type="PROSITE" id="PS50158">
    <property type="entry name" value="ZF_CCHC"/>
    <property type="match status" value="1"/>
</dbReference>
<dbReference type="SMART" id="SM00487">
    <property type="entry name" value="DEXDc"/>
    <property type="match status" value="1"/>
</dbReference>
<evidence type="ECO:0000256" key="10">
    <source>
        <dbReference type="ARBA" id="ARBA00022946"/>
    </source>
</evidence>
<dbReference type="PANTHER" id="PTHR47959:SF23">
    <property type="entry name" value="HELICASE ATP-BINDING DOMAIN-CONTAINING PROTEIN"/>
    <property type="match status" value="1"/>
</dbReference>
<dbReference type="GO" id="GO:0003724">
    <property type="term" value="F:RNA helicase activity"/>
    <property type="evidence" value="ECO:0007669"/>
    <property type="project" value="UniProtKB-EC"/>
</dbReference>
<dbReference type="Pfam" id="PF00271">
    <property type="entry name" value="Helicase_C"/>
    <property type="match status" value="1"/>
</dbReference>
<dbReference type="Pfam" id="PF00270">
    <property type="entry name" value="DEAD"/>
    <property type="match status" value="1"/>
</dbReference>
<comment type="catalytic activity">
    <reaction evidence="11">
        <text>ATP + H2O = ADP + phosphate + H(+)</text>
        <dbReference type="Rhea" id="RHEA:13065"/>
        <dbReference type="ChEBI" id="CHEBI:15377"/>
        <dbReference type="ChEBI" id="CHEBI:15378"/>
        <dbReference type="ChEBI" id="CHEBI:30616"/>
        <dbReference type="ChEBI" id="CHEBI:43474"/>
        <dbReference type="ChEBI" id="CHEBI:456216"/>
        <dbReference type="EC" id="3.6.4.13"/>
    </reaction>
</comment>
<dbReference type="InterPro" id="IPR012562">
    <property type="entry name" value="GUCT"/>
</dbReference>
<proteinExistence type="inferred from homology"/>
<dbReference type="InterPro" id="IPR001878">
    <property type="entry name" value="Znf_CCHC"/>
</dbReference>
<dbReference type="InterPro" id="IPR011545">
    <property type="entry name" value="DEAD/DEAH_box_helicase_dom"/>
</dbReference>
<keyword evidence="12" id="KW-0863">Zinc-finger</keyword>
<dbReference type="InterPro" id="IPR044742">
    <property type="entry name" value="DEAD/DEAH_RhlB"/>
</dbReference>
<evidence type="ECO:0000256" key="9">
    <source>
        <dbReference type="ARBA" id="ARBA00022884"/>
    </source>
</evidence>
<evidence type="ECO:0000256" key="13">
    <source>
        <dbReference type="RuleBase" id="RU000492"/>
    </source>
</evidence>
<protein>
    <recommendedName>
        <fullName evidence="3">RNA helicase</fullName>
        <ecNumber evidence="3">3.6.4.13</ecNumber>
    </recommendedName>
</protein>
<dbReference type="PROSITE" id="PS51194">
    <property type="entry name" value="HELICASE_CTER"/>
    <property type="match status" value="1"/>
</dbReference>
<evidence type="ECO:0000259" key="15">
    <source>
        <dbReference type="PROSITE" id="PS50158"/>
    </source>
</evidence>
<evidence type="ECO:0000256" key="6">
    <source>
        <dbReference type="ARBA" id="ARBA00022801"/>
    </source>
</evidence>